<proteinExistence type="predicted"/>
<gene>
    <name evidence="2" type="ORF">LSALG_LOCUS170</name>
</gene>
<sequence length="117" mass="13353">MLLMLPKDWPTRIMEWILLGHHVKCLSLYINHSSIKTTNGITIQISNKVKRCISNNMDTVAVAVTASIYNLVQILFSLDEIKLLNTIFWHFILIGSVPLIINSCVDLEVENRSFRIG</sequence>
<dbReference type="EMBL" id="OX465086">
    <property type="protein sequence ID" value="CAI9259268.1"/>
    <property type="molecule type" value="Genomic_DNA"/>
</dbReference>
<protein>
    <submittedName>
        <fullName evidence="2">Uncharacterized protein</fullName>
    </submittedName>
</protein>
<dbReference type="AlphaFoldDB" id="A0AA35UZT0"/>
<keyword evidence="1" id="KW-0472">Membrane</keyword>
<keyword evidence="3" id="KW-1185">Reference proteome</keyword>
<organism evidence="2 3">
    <name type="scientific">Lactuca saligna</name>
    <name type="common">Willowleaf lettuce</name>
    <dbReference type="NCBI Taxonomy" id="75948"/>
    <lineage>
        <taxon>Eukaryota</taxon>
        <taxon>Viridiplantae</taxon>
        <taxon>Streptophyta</taxon>
        <taxon>Embryophyta</taxon>
        <taxon>Tracheophyta</taxon>
        <taxon>Spermatophyta</taxon>
        <taxon>Magnoliopsida</taxon>
        <taxon>eudicotyledons</taxon>
        <taxon>Gunneridae</taxon>
        <taxon>Pentapetalae</taxon>
        <taxon>asterids</taxon>
        <taxon>campanulids</taxon>
        <taxon>Asterales</taxon>
        <taxon>Asteraceae</taxon>
        <taxon>Cichorioideae</taxon>
        <taxon>Cichorieae</taxon>
        <taxon>Lactucinae</taxon>
        <taxon>Lactuca</taxon>
    </lineage>
</organism>
<evidence type="ECO:0000256" key="1">
    <source>
        <dbReference type="SAM" id="Phobius"/>
    </source>
</evidence>
<evidence type="ECO:0000313" key="2">
    <source>
        <dbReference type="EMBL" id="CAI9259268.1"/>
    </source>
</evidence>
<feature type="transmembrane region" description="Helical" evidence="1">
    <location>
        <begin position="57"/>
        <end position="75"/>
    </location>
</feature>
<accession>A0AA35UZT0</accession>
<reference evidence="2" key="1">
    <citation type="submission" date="2023-04" db="EMBL/GenBank/DDBJ databases">
        <authorList>
            <person name="Vijverberg K."/>
            <person name="Xiong W."/>
            <person name="Schranz E."/>
        </authorList>
    </citation>
    <scope>NUCLEOTIDE SEQUENCE</scope>
</reference>
<name>A0AA35UZT0_LACSI</name>
<feature type="transmembrane region" description="Helical" evidence="1">
    <location>
        <begin position="87"/>
        <end position="105"/>
    </location>
</feature>
<evidence type="ECO:0000313" key="3">
    <source>
        <dbReference type="Proteomes" id="UP001177003"/>
    </source>
</evidence>
<dbReference type="Proteomes" id="UP001177003">
    <property type="component" value="Chromosome 0"/>
</dbReference>
<keyword evidence="1" id="KW-0812">Transmembrane</keyword>
<keyword evidence="1" id="KW-1133">Transmembrane helix</keyword>